<dbReference type="EMBL" id="CM000880">
    <property type="protein sequence ID" value="KQK24192.1"/>
    <property type="molecule type" value="Genomic_DNA"/>
</dbReference>
<dbReference type="AlphaFoldDB" id="I1HAY6"/>
<reference evidence="1 2" key="1">
    <citation type="journal article" date="2010" name="Nature">
        <title>Genome sequencing and analysis of the model grass Brachypodium distachyon.</title>
        <authorList>
            <consortium name="International Brachypodium Initiative"/>
        </authorList>
    </citation>
    <scope>NUCLEOTIDE SEQUENCE [LARGE SCALE GENOMIC DNA]</scope>
    <source>
        <strain evidence="1 2">Bd21</strain>
    </source>
</reference>
<dbReference type="InParanoid" id="I1HAY6"/>
<gene>
    <name evidence="1" type="ORF">BRADI_1g78670v3</name>
</gene>
<keyword evidence="3" id="KW-1185">Reference proteome</keyword>
<evidence type="ECO:0000313" key="2">
    <source>
        <dbReference type="EnsemblPlants" id="KQK24192"/>
    </source>
</evidence>
<dbReference type="EnsemblPlants" id="KQK24192">
    <property type="protein sequence ID" value="KQK24192"/>
    <property type="gene ID" value="BRADI_1g78670v3"/>
</dbReference>
<evidence type="ECO:0000313" key="1">
    <source>
        <dbReference type="EMBL" id="KQK24192.1"/>
    </source>
</evidence>
<reference evidence="1" key="2">
    <citation type="submission" date="2017-06" db="EMBL/GenBank/DDBJ databases">
        <title>WGS assembly of Brachypodium distachyon.</title>
        <authorList>
            <consortium name="The International Brachypodium Initiative"/>
            <person name="Lucas S."/>
            <person name="Harmon-Smith M."/>
            <person name="Lail K."/>
            <person name="Tice H."/>
            <person name="Grimwood J."/>
            <person name="Bruce D."/>
            <person name="Barry K."/>
            <person name="Shu S."/>
            <person name="Lindquist E."/>
            <person name="Wang M."/>
            <person name="Pitluck S."/>
            <person name="Vogel J.P."/>
            <person name="Garvin D.F."/>
            <person name="Mockler T.C."/>
            <person name="Schmutz J."/>
            <person name="Rokhsar D."/>
            <person name="Bevan M.W."/>
        </authorList>
    </citation>
    <scope>NUCLEOTIDE SEQUENCE</scope>
    <source>
        <strain evidence="1">Bd21</strain>
    </source>
</reference>
<dbReference type="Proteomes" id="UP000008810">
    <property type="component" value="Chromosome 1"/>
</dbReference>
<dbReference type="STRING" id="15368.I1HAY6"/>
<dbReference type="Gramene" id="KQK24192">
    <property type="protein sequence ID" value="KQK24192"/>
    <property type="gene ID" value="BRADI_1g78670v3"/>
</dbReference>
<name>I1HAY6_BRADI</name>
<proteinExistence type="predicted"/>
<reference evidence="2" key="3">
    <citation type="submission" date="2018-08" db="UniProtKB">
        <authorList>
            <consortium name="EnsemblPlants"/>
        </authorList>
    </citation>
    <scope>IDENTIFICATION</scope>
    <source>
        <strain evidence="2">cv. Bd21</strain>
    </source>
</reference>
<sequence>MAALVATSMVREVLGASHRRIHRNVLADQVFDFGPPDGHGIFQTLGELLIDVRCVYGREHCL</sequence>
<accession>I1HAY6</accession>
<dbReference type="OMA" id="EHCLEVS"/>
<dbReference type="HOGENOM" id="CLU_2907178_0_0_1"/>
<protein>
    <submittedName>
        <fullName evidence="1 2">Uncharacterized protein</fullName>
    </submittedName>
</protein>
<organism evidence="1">
    <name type="scientific">Brachypodium distachyon</name>
    <name type="common">Purple false brome</name>
    <name type="synonym">Trachynia distachya</name>
    <dbReference type="NCBI Taxonomy" id="15368"/>
    <lineage>
        <taxon>Eukaryota</taxon>
        <taxon>Viridiplantae</taxon>
        <taxon>Streptophyta</taxon>
        <taxon>Embryophyta</taxon>
        <taxon>Tracheophyta</taxon>
        <taxon>Spermatophyta</taxon>
        <taxon>Magnoliopsida</taxon>
        <taxon>Liliopsida</taxon>
        <taxon>Poales</taxon>
        <taxon>Poaceae</taxon>
        <taxon>BOP clade</taxon>
        <taxon>Pooideae</taxon>
        <taxon>Stipodae</taxon>
        <taxon>Brachypodieae</taxon>
        <taxon>Brachypodium</taxon>
    </lineage>
</organism>
<evidence type="ECO:0000313" key="3">
    <source>
        <dbReference type="Proteomes" id="UP000008810"/>
    </source>
</evidence>